<protein>
    <submittedName>
        <fullName evidence="1">Uncharacterized protein</fullName>
    </submittedName>
</protein>
<evidence type="ECO:0000313" key="1">
    <source>
        <dbReference type="EMBL" id="KKM71237.1"/>
    </source>
</evidence>
<sequence length="68" mass="7353">MGFFGVDVYVHLGMLFTRLLDLAEDGHTVKIEGTIITVGDRTIGFDGSPLTLDCIERAIRSVTPKVSG</sequence>
<name>A0A0F9MPX6_9ZZZZ</name>
<dbReference type="AlphaFoldDB" id="A0A0F9MPX6"/>
<comment type="caution">
    <text evidence="1">The sequence shown here is derived from an EMBL/GenBank/DDBJ whole genome shotgun (WGS) entry which is preliminary data.</text>
</comment>
<gene>
    <name evidence="1" type="ORF">LCGC14_1432670</name>
</gene>
<dbReference type="EMBL" id="LAZR01009676">
    <property type="protein sequence ID" value="KKM71237.1"/>
    <property type="molecule type" value="Genomic_DNA"/>
</dbReference>
<reference evidence="1" key="1">
    <citation type="journal article" date="2015" name="Nature">
        <title>Complex archaea that bridge the gap between prokaryotes and eukaryotes.</title>
        <authorList>
            <person name="Spang A."/>
            <person name="Saw J.H."/>
            <person name="Jorgensen S.L."/>
            <person name="Zaremba-Niedzwiedzka K."/>
            <person name="Martijn J."/>
            <person name="Lind A.E."/>
            <person name="van Eijk R."/>
            <person name="Schleper C."/>
            <person name="Guy L."/>
            <person name="Ettema T.J."/>
        </authorList>
    </citation>
    <scope>NUCLEOTIDE SEQUENCE</scope>
</reference>
<organism evidence="1">
    <name type="scientific">marine sediment metagenome</name>
    <dbReference type="NCBI Taxonomy" id="412755"/>
    <lineage>
        <taxon>unclassified sequences</taxon>
        <taxon>metagenomes</taxon>
        <taxon>ecological metagenomes</taxon>
    </lineage>
</organism>
<accession>A0A0F9MPX6</accession>
<proteinExistence type="predicted"/>